<evidence type="ECO:0000256" key="4">
    <source>
        <dbReference type="ARBA" id="ARBA00022692"/>
    </source>
</evidence>
<feature type="transmembrane region" description="Helical" evidence="7">
    <location>
        <begin position="159"/>
        <end position="181"/>
    </location>
</feature>
<proteinExistence type="predicted"/>
<keyword evidence="5 7" id="KW-1133">Transmembrane helix</keyword>
<evidence type="ECO:0000256" key="1">
    <source>
        <dbReference type="ARBA" id="ARBA00004651"/>
    </source>
</evidence>
<comment type="subcellular location">
    <subcellularLocation>
        <location evidence="1">Cell membrane</location>
        <topology evidence="1">Multi-pass membrane protein</topology>
    </subcellularLocation>
</comment>
<feature type="transmembrane region" description="Helical" evidence="7">
    <location>
        <begin position="45"/>
        <end position="64"/>
    </location>
</feature>
<dbReference type="InterPro" id="IPR036259">
    <property type="entry name" value="MFS_trans_sf"/>
</dbReference>
<feature type="transmembrane region" description="Helical" evidence="7">
    <location>
        <begin position="353"/>
        <end position="370"/>
    </location>
</feature>
<dbReference type="Gene3D" id="1.20.1720.10">
    <property type="entry name" value="Multidrug resistance protein D"/>
    <property type="match status" value="1"/>
</dbReference>
<dbReference type="EMBL" id="CP025003">
    <property type="protein sequence ID" value="ATZ93339.1"/>
    <property type="molecule type" value="Genomic_DNA"/>
</dbReference>
<keyword evidence="6 7" id="KW-0472">Membrane</keyword>
<evidence type="ECO:0000256" key="2">
    <source>
        <dbReference type="ARBA" id="ARBA00022448"/>
    </source>
</evidence>
<evidence type="ECO:0000256" key="7">
    <source>
        <dbReference type="SAM" id="Phobius"/>
    </source>
</evidence>
<dbReference type="RefSeq" id="WP_100849002.1">
    <property type="nucleotide sequence ID" value="NZ_BMJF01000004.1"/>
</dbReference>
<evidence type="ECO:0000259" key="8">
    <source>
        <dbReference type="PROSITE" id="PS50850"/>
    </source>
</evidence>
<feature type="transmembrane region" description="Helical" evidence="7">
    <location>
        <begin position="390"/>
        <end position="410"/>
    </location>
</feature>
<feature type="transmembrane region" description="Helical" evidence="7">
    <location>
        <begin position="293"/>
        <end position="314"/>
    </location>
</feature>
<feature type="domain" description="Major facilitator superfamily (MFS) profile" evidence="8">
    <location>
        <begin position="7"/>
        <end position="459"/>
    </location>
</feature>
<dbReference type="Proteomes" id="UP000231901">
    <property type="component" value="Chromosome"/>
</dbReference>
<feature type="transmembrane region" description="Helical" evidence="7">
    <location>
        <begin position="193"/>
        <end position="213"/>
    </location>
</feature>
<evidence type="ECO:0000256" key="6">
    <source>
        <dbReference type="ARBA" id="ARBA00023136"/>
    </source>
</evidence>
<dbReference type="PROSITE" id="PS50850">
    <property type="entry name" value="MFS"/>
    <property type="match status" value="1"/>
</dbReference>
<feature type="transmembrane region" description="Helical" evidence="7">
    <location>
        <begin position="326"/>
        <end position="347"/>
    </location>
</feature>
<dbReference type="InterPro" id="IPR011701">
    <property type="entry name" value="MFS"/>
</dbReference>
<accession>A0A2K8QIL4</accession>
<keyword evidence="10" id="KW-1185">Reference proteome</keyword>
<dbReference type="GeneID" id="66563645"/>
<dbReference type="AlphaFoldDB" id="A0A2K8QIL4"/>
<evidence type="ECO:0000313" key="10">
    <source>
        <dbReference type="Proteomes" id="UP000231901"/>
    </source>
</evidence>
<gene>
    <name evidence="9" type="ORF">CVE23_04725</name>
</gene>
<dbReference type="GO" id="GO:0005886">
    <property type="term" value="C:plasma membrane"/>
    <property type="evidence" value="ECO:0007669"/>
    <property type="project" value="UniProtKB-SubCell"/>
</dbReference>
<name>A0A2K8QIL4_9GAMM</name>
<keyword evidence="3" id="KW-1003">Cell membrane</keyword>
<feature type="transmembrane region" description="Helical" evidence="7">
    <location>
        <begin position="422"/>
        <end position="443"/>
    </location>
</feature>
<evidence type="ECO:0000313" key="9">
    <source>
        <dbReference type="EMBL" id="ATZ93339.1"/>
    </source>
</evidence>
<reference evidence="10" key="1">
    <citation type="journal article" date="2018" name="Genome Announc.">
        <title>Complete genome sequence of a Dickeya fangzhongdai type strain causing bleeding canker of pear tree trunks.</title>
        <authorList>
            <person name="Zhao Y."/>
            <person name="Tian Y."/>
            <person name="Li X."/>
            <person name="Hu B."/>
        </authorList>
    </citation>
    <scope>NUCLEOTIDE SEQUENCE [LARGE SCALE GENOMIC DNA]</scope>
    <source>
        <strain evidence="10">DSM 101947</strain>
    </source>
</reference>
<dbReference type="Gene3D" id="1.20.1250.20">
    <property type="entry name" value="MFS general substrate transporter like domains"/>
    <property type="match status" value="1"/>
</dbReference>
<sequence>MAGSRALFWLASVAFFMQSLDTTMLYIAIPAIARTLHQPVLRMEPVVMAYLIAVVAFTPLNSWLSQRLGERRTCQLALLTFIAGALLCSQATSAAALALCRCLQGAGGALLLPVLRTQALRATTPEQKLPFLNRMTLLGLLGTLTGPLAGSLLTDAFGWRAIFLAPIPLSLLCLWLTGYAIPDGVTPSSRRIPLRSLLLLTAALSLFTLLLVAAPKNLLPLPALTLIALAGCGCGWLYLRGDRHAREALLPASLFGIRTFYVGVWGGVLTRLLLASIPVLISLVTQTTLGLTPATAGIIMLLFSAGALLAKLLFEPLVRRAGYRQLLIAATLLAAIAVLALGAAIQQRSLPCIGALSGLLGVLTALLHSAESTLACCHLENDACNSGNNILLLSQLLAVMLSMALTFPALRALSRLSPWLHISPFSLLFALLGVGLALSCLLFRHLGHEDGNVLLSPSS</sequence>
<feature type="transmembrane region" description="Helical" evidence="7">
    <location>
        <begin position="76"/>
        <end position="99"/>
    </location>
</feature>
<dbReference type="PANTHER" id="PTHR42718:SF46">
    <property type="entry name" value="BLR6921 PROTEIN"/>
    <property type="match status" value="1"/>
</dbReference>
<keyword evidence="4 7" id="KW-0812">Transmembrane</keyword>
<keyword evidence="2" id="KW-0813">Transport</keyword>
<feature type="transmembrane region" description="Helical" evidence="7">
    <location>
        <begin position="219"/>
        <end position="239"/>
    </location>
</feature>
<evidence type="ECO:0000256" key="3">
    <source>
        <dbReference type="ARBA" id="ARBA00022475"/>
    </source>
</evidence>
<protein>
    <submittedName>
        <fullName evidence="9">MFS transporter</fullName>
    </submittedName>
</protein>
<dbReference type="KEGG" id="dfn:CVE23_04725"/>
<dbReference type="PANTHER" id="PTHR42718">
    <property type="entry name" value="MAJOR FACILITATOR SUPERFAMILY MULTIDRUG TRANSPORTER MFSC"/>
    <property type="match status" value="1"/>
</dbReference>
<dbReference type="GO" id="GO:0022857">
    <property type="term" value="F:transmembrane transporter activity"/>
    <property type="evidence" value="ECO:0007669"/>
    <property type="project" value="InterPro"/>
</dbReference>
<dbReference type="InterPro" id="IPR020846">
    <property type="entry name" value="MFS_dom"/>
</dbReference>
<dbReference type="SUPFAM" id="SSF103473">
    <property type="entry name" value="MFS general substrate transporter"/>
    <property type="match status" value="1"/>
</dbReference>
<dbReference type="Pfam" id="PF07690">
    <property type="entry name" value="MFS_1"/>
    <property type="match status" value="1"/>
</dbReference>
<evidence type="ECO:0000256" key="5">
    <source>
        <dbReference type="ARBA" id="ARBA00022989"/>
    </source>
</evidence>
<feature type="transmembrane region" description="Helical" evidence="7">
    <location>
        <begin position="260"/>
        <end position="281"/>
    </location>
</feature>
<organism evidence="9 10">
    <name type="scientific">Dickeya fangzhongdai</name>
    <dbReference type="NCBI Taxonomy" id="1778540"/>
    <lineage>
        <taxon>Bacteria</taxon>
        <taxon>Pseudomonadati</taxon>
        <taxon>Pseudomonadota</taxon>
        <taxon>Gammaproteobacteria</taxon>
        <taxon>Enterobacterales</taxon>
        <taxon>Pectobacteriaceae</taxon>
        <taxon>Dickeya</taxon>
    </lineage>
</organism>